<dbReference type="GO" id="GO:0050660">
    <property type="term" value="F:flavin adenine dinucleotide binding"/>
    <property type="evidence" value="ECO:0007669"/>
    <property type="project" value="InterPro"/>
</dbReference>
<dbReference type="PANTHER" id="PTHR42877:SF7">
    <property type="entry name" value="FLAVIN-BINDING MONOOXYGENASE-RELATED"/>
    <property type="match status" value="1"/>
</dbReference>
<sequence>MSPHSTLGVPTATNPVFEAYGLPGDITIGSNTPGPHPSSVERPVHYADWDKPGPTGYVVSDHMINEVPVSKPTFKILIIGAGAAGIDFLHYAPKLLAGLGVNIVCYDKNSDIGGTWLENRYPGCACDVPSVGYTFPWKANPYWTSFYSTSQEIWKYMKDIVDEEGMMKYITLNTRIDAARWDEQRSLWVVKLSQSQDGQESKEWEEECDLLLNGAGFLNAWKWPDIPGLKTFQGDLFHTAHYKEGYDLKGKRVAVIGSGSSGVQVCASIYKDVEHMYTWVRNPTWITAAFGQQFAGKDGRNFDYTEEQKRAFNEDPTRYQRYKKMIENELNKRFKLVLRNTKESDEANAYAFKEMSTKLEGKPELRDAIIPDNFNVACRRPTPGNGYLEALAGEKTTVFTKNIHSITERGVVDSATGKEYEVDVIICATGFDTSFRPRFPLTGLDPKTTLTEKWSKFPASYLGIGVDGFPNYFTYSGPFTPVAQGSILPILSMLTNHFIEIIRKMRTQHIRRLSPKTQSVLDFAEHASTFIPRTCWADPCSSWFKQGTKDGPVVMWPGSRLSFFEVLHHPNYEDYEIEYWSKNRWGYLGNGFVDFEFTGTRDLTWYLDAFSDRKEWERGVEFNRDPDEFRNVSAGALPGQKTLGRGKEHTPVEVVNGVPDAGH</sequence>
<evidence type="ECO:0000313" key="7">
    <source>
        <dbReference type="Proteomes" id="UP000078343"/>
    </source>
</evidence>
<dbReference type="GeneID" id="30012833"/>
<comment type="caution">
    <text evidence="6">The sequence shown here is derived from an EMBL/GenBank/DDBJ whole genome shotgun (WGS) entry which is preliminary data.</text>
</comment>
<dbReference type="InterPro" id="IPR020946">
    <property type="entry name" value="Flavin_mOase-like"/>
</dbReference>
<evidence type="ECO:0000256" key="3">
    <source>
        <dbReference type="ARBA" id="ARBA00022630"/>
    </source>
</evidence>
<dbReference type="SUPFAM" id="SSF51905">
    <property type="entry name" value="FAD/NAD(P)-binding domain"/>
    <property type="match status" value="3"/>
</dbReference>
<comment type="similarity">
    <text evidence="2">Belongs to the FAD-binding monooxygenase family.</text>
</comment>
<evidence type="ECO:0000256" key="1">
    <source>
        <dbReference type="ARBA" id="ARBA00001974"/>
    </source>
</evidence>
<reference evidence="6 7" key="1">
    <citation type="submission" date="2016-04" db="EMBL/GenBank/DDBJ databases">
        <title>Draft genome of Fonsecaea erecta CBS 125763.</title>
        <authorList>
            <person name="Weiss V.A."/>
            <person name="Vicente V.A."/>
            <person name="Raittz R.T."/>
            <person name="Moreno L.F."/>
            <person name="De Souza E.M."/>
            <person name="Pedrosa F.O."/>
            <person name="Steffens M.B."/>
            <person name="Faoro H."/>
            <person name="Tadra-Sfeir M.Z."/>
            <person name="Najafzadeh M.J."/>
            <person name="Felipe M.S."/>
            <person name="Teixeira M."/>
            <person name="Sun J."/>
            <person name="Xi L."/>
            <person name="Gomes R."/>
            <person name="De Azevedo C.M."/>
            <person name="Salgado C.G."/>
            <person name="Da Silva M.B."/>
            <person name="Nascimento M.F."/>
            <person name="Queiroz-Telles F."/>
            <person name="Attili D.S."/>
            <person name="Gorbushina A."/>
        </authorList>
    </citation>
    <scope>NUCLEOTIDE SEQUENCE [LARGE SCALE GENOMIC DNA]</scope>
    <source>
        <strain evidence="6 7">CBS 125763</strain>
    </source>
</reference>
<dbReference type="GO" id="GO:0004499">
    <property type="term" value="F:N,N-dimethylaniline monooxygenase activity"/>
    <property type="evidence" value="ECO:0007669"/>
    <property type="project" value="InterPro"/>
</dbReference>
<dbReference type="GO" id="GO:0050661">
    <property type="term" value="F:NADP binding"/>
    <property type="evidence" value="ECO:0007669"/>
    <property type="project" value="InterPro"/>
</dbReference>
<comment type="cofactor">
    <cofactor evidence="1">
        <name>FAD</name>
        <dbReference type="ChEBI" id="CHEBI:57692"/>
    </cofactor>
</comment>
<keyword evidence="4" id="KW-0274">FAD</keyword>
<evidence type="ECO:0000256" key="2">
    <source>
        <dbReference type="ARBA" id="ARBA00010139"/>
    </source>
</evidence>
<keyword evidence="3" id="KW-0285">Flavoprotein</keyword>
<accession>A0A178ZDS2</accession>
<protein>
    <recommendedName>
        <fullName evidence="8">FAD/NAD(P)-binding domain-containing protein</fullName>
    </recommendedName>
</protein>
<dbReference type="OrthoDB" id="74360at2759"/>
<dbReference type="Pfam" id="PF00743">
    <property type="entry name" value="FMO-like"/>
    <property type="match status" value="1"/>
</dbReference>
<keyword evidence="5" id="KW-0560">Oxidoreductase</keyword>
<keyword evidence="7" id="KW-1185">Reference proteome</keyword>
<evidence type="ECO:0000256" key="5">
    <source>
        <dbReference type="ARBA" id="ARBA00023002"/>
    </source>
</evidence>
<dbReference type="Gene3D" id="3.50.50.60">
    <property type="entry name" value="FAD/NAD(P)-binding domain"/>
    <property type="match status" value="3"/>
</dbReference>
<dbReference type="PANTHER" id="PTHR42877">
    <property type="entry name" value="L-ORNITHINE N(5)-MONOOXYGENASE-RELATED"/>
    <property type="match status" value="1"/>
</dbReference>
<dbReference type="AlphaFoldDB" id="A0A178ZDS2"/>
<dbReference type="Proteomes" id="UP000078343">
    <property type="component" value="Unassembled WGS sequence"/>
</dbReference>
<proteinExistence type="inferred from homology"/>
<dbReference type="InterPro" id="IPR036188">
    <property type="entry name" value="FAD/NAD-bd_sf"/>
</dbReference>
<evidence type="ECO:0008006" key="8">
    <source>
        <dbReference type="Google" id="ProtNLM"/>
    </source>
</evidence>
<organism evidence="6 7">
    <name type="scientific">Fonsecaea erecta</name>
    <dbReference type="NCBI Taxonomy" id="1367422"/>
    <lineage>
        <taxon>Eukaryota</taxon>
        <taxon>Fungi</taxon>
        <taxon>Dikarya</taxon>
        <taxon>Ascomycota</taxon>
        <taxon>Pezizomycotina</taxon>
        <taxon>Eurotiomycetes</taxon>
        <taxon>Chaetothyriomycetidae</taxon>
        <taxon>Chaetothyriales</taxon>
        <taxon>Herpotrichiellaceae</taxon>
        <taxon>Fonsecaea</taxon>
    </lineage>
</organism>
<evidence type="ECO:0000313" key="6">
    <source>
        <dbReference type="EMBL" id="OAP57927.1"/>
    </source>
</evidence>
<name>A0A178ZDS2_9EURO</name>
<dbReference type="RefSeq" id="XP_018691294.1">
    <property type="nucleotide sequence ID" value="XM_018840173.1"/>
</dbReference>
<evidence type="ECO:0000256" key="4">
    <source>
        <dbReference type="ARBA" id="ARBA00022827"/>
    </source>
</evidence>
<dbReference type="InterPro" id="IPR051209">
    <property type="entry name" value="FAD-bind_Monooxygenase_sf"/>
</dbReference>
<dbReference type="EMBL" id="LVYI01000007">
    <property type="protein sequence ID" value="OAP57927.1"/>
    <property type="molecule type" value="Genomic_DNA"/>
</dbReference>
<gene>
    <name evidence="6" type="ORF">AYL99_08665</name>
</gene>